<dbReference type="OrthoDB" id="429813at2759"/>
<reference evidence="2 3" key="1">
    <citation type="submission" date="2016-03" db="EMBL/GenBank/DDBJ databases">
        <title>Comparative genomics of the ectomycorrhizal sister species Rhizopogon vinicolor and Rhizopogon vesiculosus (Basidiomycota: Boletales) reveals a divergence of the mating type B locus.</title>
        <authorList>
            <person name="Mujic A.B."/>
            <person name="Kuo A."/>
            <person name="Tritt A."/>
            <person name="Lipzen A."/>
            <person name="Chen C."/>
            <person name="Johnson J."/>
            <person name="Sharma A."/>
            <person name="Barry K."/>
            <person name="Grigoriev I.V."/>
            <person name="Spatafora J.W."/>
        </authorList>
    </citation>
    <scope>NUCLEOTIDE SEQUENCE [LARGE SCALE GENOMIC DNA]</scope>
    <source>
        <strain evidence="2 3">AM-OR11-056</strain>
    </source>
</reference>
<feature type="non-terminal residue" evidence="2">
    <location>
        <position position="224"/>
    </location>
</feature>
<evidence type="ECO:0000313" key="2">
    <source>
        <dbReference type="EMBL" id="OJA11077.1"/>
    </source>
</evidence>
<dbReference type="SUPFAM" id="SSF51735">
    <property type="entry name" value="NAD(P)-binding Rossmann-fold domains"/>
    <property type="match status" value="1"/>
</dbReference>
<dbReference type="Gene3D" id="1.10.1200.10">
    <property type="entry name" value="ACP-like"/>
    <property type="match status" value="1"/>
</dbReference>
<dbReference type="InterPro" id="IPR036736">
    <property type="entry name" value="ACP-like_sf"/>
</dbReference>
<name>A0A1J8PQB8_9AGAM</name>
<dbReference type="InterPro" id="IPR013120">
    <property type="entry name" value="FAR_NAD-bd"/>
</dbReference>
<protein>
    <recommendedName>
        <fullName evidence="1">Thioester reductase (TE) domain-containing protein</fullName>
    </recommendedName>
</protein>
<dbReference type="Pfam" id="PF07993">
    <property type="entry name" value="NAD_binding_4"/>
    <property type="match status" value="1"/>
</dbReference>
<gene>
    <name evidence="2" type="ORF">AZE42_10601</name>
</gene>
<comment type="caution">
    <text evidence="2">The sequence shown here is derived from an EMBL/GenBank/DDBJ whole genome shotgun (WGS) entry which is preliminary data.</text>
</comment>
<evidence type="ECO:0000313" key="3">
    <source>
        <dbReference type="Proteomes" id="UP000183567"/>
    </source>
</evidence>
<dbReference type="Proteomes" id="UP000183567">
    <property type="component" value="Unassembled WGS sequence"/>
</dbReference>
<dbReference type="EMBL" id="LVVM01005248">
    <property type="protein sequence ID" value="OJA11077.1"/>
    <property type="molecule type" value="Genomic_DNA"/>
</dbReference>
<dbReference type="InterPro" id="IPR036291">
    <property type="entry name" value="NAD(P)-bd_dom_sf"/>
</dbReference>
<dbReference type="Gene3D" id="3.40.50.720">
    <property type="entry name" value="NAD(P)-binding Rossmann-like Domain"/>
    <property type="match status" value="1"/>
</dbReference>
<feature type="domain" description="Thioester reductase (TE)" evidence="1">
    <location>
        <begin position="160"/>
        <end position="221"/>
    </location>
</feature>
<organism evidence="2 3">
    <name type="scientific">Rhizopogon vesiculosus</name>
    <dbReference type="NCBI Taxonomy" id="180088"/>
    <lineage>
        <taxon>Eukaryota</taxon>
        <taxon>Fungi</taxon>
        <taxon>Dikarya</taxon>
        <taxon>Basidiomycota</taxon>
        <taxon>Agaricomycotina</taxon>
        <taxon>Agaricomycetes</taxon>
        <taxon>Agaricomycetidae</taxon>
        <taxon>Boletales</taxon>
        <taxon>Suillineae</taxon>
        <taxon>Rhizopogonaceae</taxon>
        <taxon>Rhizopogon</taxon>
    </lineage>
</organism>
<evidence type="ECO:0000259" key="1">
    <source>
        <dbReference type="Pfam" id="PF07993"/>
    </source>
</evidence>
<keyword evidence="3" id="KW-1185">Reference proteome</keyword>
<proteinExistence type="predicted"/>
<accession>A0A1J8PQB8</accession>
<sequence>MGDRYKTVESSTDAGVNVPLPSSWTVEDVESWLMVHAAAANAGKAVDPETDLFAQGFDSLSATFLKNRIIGSLNSSSDPNVQASSSRIDPNIVFSSPSIHQLAGSVINAVMQQNGSGAVNGKTDIENMIEKYSVGFGQSATDASASTVNERTRSDHVVVLTGSTGGLGSYLLASLLQREDVSAVYAFNRPSRDAASSIQRRQKSSFKDRDLDATLLQSEKLVYV</sequence>
<dbReference type="AlphaFoldDB" id="A0A1J8PQB8"/>